<accession>A0AAJ0B5Q5</accession>
<organism evidence="1 2">
    <name type="scientific">Echria macrotheca</name>
    <dbReference type="NCBI Taxonomy" id="438768"/>
    <lineage>
        <taxon>Eukaryota</taxon>
        <taxon>Fungi</taxon>
        <taxon>Dikarya</taxon>
        <taxon>Ascomycota</taxon>
        <taxon>Pezizomycotina</taxon>
        <taxon>Sordariomycetes</taxon>
        <taxon>Sordariomycetidae</taxon>
        <taxon>Sordariales</taxon>
        <taxon>Schizotheciaceae</taxon>
        <taxon>Echria</taxon>
    </lineage>
</organism>
<gene>
    <name evidence="1" type="ORF">QBC47DRAFT_91801</name>
</gene>
<evidence type="ECO:0000313" key="1">
    <source>
        <dbReference type="EMBL" id="KAK1750667.1"/>
    </source>
</evidence>
<dbReference type="AlphaFoldDB" id="A0AAJ0B5Q5"/>
<sequence>MPWSTCAGAMHHEADEDGRGCLREKTRPPGMELTCGSSTDAAKCRPQTPCAADSKCANVNDVSKASVSCCCQKVNRQRCRMPNGEMLRGNNMSRLLLAARGKSTDRSRFRLLLKVQGFTRVVSNGQREEAPFGGRREGRDRLHAIRQLLGAEPGADAIGTTGRGRGSTVRLFQRCVFNGGRRCEVASFEWQGASGTCGELVAKQRRA</sequence>
<evidence type="ECO:0000313" key="2">
    <source>
        <dbReference type="Proteomes" id="UP001239445"/>
    </source>
</evidence>
<dbReference type="EMBL" id="MU839845">
    <property type="protein sequence ID" value="KAK1750667.1"/>
    <property type="molecule type" value="Genomic_DNA"/>
</dbReference>
<proteinExistence type="predicted"/>
<comment type="caution">
    <text evidence="1">The sequence shown here is derived from an EMBL/GenBank/DDBJ whole genome shotgun (WGS) entry which is preliminary data.</text>
</comment>
<keyword evidence="2" id="KW-1185">Reference proteome</keyword>
<dbReference type="Proteomes" id="UP001239445">
    <property type="component" value="Unassembled WGS sequence"/>
</dbReference>
<reference evidence="1" key="1">
    <citation type="submission" date="2023-06" db="EMBL/GenBank/DDBJ databases">
        <title>Genome-scale phylogeny and comparative genomics of the fungal order Sordariales.</title>
        <authorList>
            <consortium name="Lawrence Berkeley National Laboratory"/>
            <person name="Hensen N."/>
            <person name="Bonometti L."/>
            <person name="Westerberg I."/>
            <person name="Brannstrom I.O."/>
            <person name="Guillou S."/>
            <person name="Cros-Aarteil S."/>
            <person name="Calhoun S."/>
            <person name="Haridas S."/>
            <person name="Kuo A."/>
            <person name="Mondo S."/>
            <person name="Pangilinan J."/>
            <person name="Riley R."/>
            <person name="Labutti K."/>
            <person name="Andreopoulos B."/>
            <person name="Lipzen A."/>
            <person name="Chen C."/>
            <person name="Yanf M."/>
            <person name="Daum C."/>
            <person name="Ng V."/>
            <person name="Clum A."/>
            <person name="Steindorff A."/>
            <person name="Ohm R."/>
            <person name="Martin F."/>
            <person name="Silar P."/>
            <person name="Natvig D."/>
            <person name="Lalanne C."/>
            <person name="Gautier V."/>
            <person name="Ament-Velasquez S.L."/>
            <person name="Kruys A."/>
            <person name="Hutchinson M.I."/>
            <person name="Powell A.J."/>
            <person name="Barry K."/>
            <person name="Miller A.N."/>
            <person name="Grigoriev I.V."/>
            <person name="Debuchy R."/>
            <person name="Gladieux P."/>
            <person name="Thoren M.H."/>
            <person name="Johannesson H."/>
        </authorList>
    </citation>
    <scope>NUCLEOTIDE SEQUENCE</scope>
    <source>
        <strain evidence="1">PSN4</strain>
    </source>
</reference>
<name>A0AAJ0B5Q5_9PEZI</name>
<protein>
    <submittedName>
        <fullName evidence="1">Uncharacterized protein</fullName>
    </submittedName>
</protein>